<proteinExistence type="predicted"/>
<organism evidence="1 2">
    <name type="scientific">Pararge aegeria aegeria</name>
    <dbReference type="NCBI Taxonomy" id="348720"/>
    <lineage>
        <taxon>Eukaryota</taxon>
        <taxon>Metazoa</taxon>
        <taxon>Ecdysozoa</taxon>
        <taxon>Arthropoda</taxon>
        <taxon>Hexapoda</taxon>
        <taxon>Insecta</taxon>
        <taxon>Pterygota</taxon>
        <taxon>Neoptera</taxon>
        <taxon>Endopterygota</taxon>
        <taxon>Lepidoptera</taxon>
        <taxon>Glossata</taxon>
        <taxon>Ditrysia</taxon>
        <taxon>Papilionoidea</taxon>
        <taxon>Nymphalidae</taxon>
        <taxon>Satyrinae</taxon>
        <taxon>Satyrini</taxon>
        <taxon>Parargina</taxon>
        <taxon>Pararge</taxon>
    </lineage>
</organism>
<gene>
    <name evidence="1" type="primary">jg16753</name>
    <name evidence="1" type="ORF">PAEG_LOCUS11107</name>
</gene>
<dbReference type="OrthoDB" id="16520at2759"/>
<keyword evidence="2" id="KW-1185">Reference proteome</keyword>
<sequence>MSLASTVKENLVRKPAFLRDLHTVLKGVWSPPISTRPPWYVVRTLNPFSFSEETCSRPVMGRCDDDDSKTCETLFCLFIRLQACTVEHRHM</sequence>
<protein>
    <submittedName>
        <fullName evidence="1">Jg16753 protein</fullName>
    </submittedName>
</protein>
<name>A0A8S4R8E2_9NEOP</name>
<evidence type="ECO:0000313" key="2">
    <source>
        <dbReference type="Proteomes" id="UP000838756"/>
    </source>
</evidence>
<comment type="caution">
    <text evidence="1">The sequence shown here is derived from an EMBL/GenBank/DDBJ whole genome shotgun (WGS) entry which is preliminary data.</text>
</comment>
<reference evidence="1" key="1">
    <citation type="submission" date="2022-03" db="EMBL/GenBank/DDBJ databases">
        <authorList>
            <person name="Lindestad O."/>
        </authorList>
    </citation>
    <scope>NUCLEOTIDE SEQUENCE</scope>
</reference>
<dbReference type="Proteomes" id="UP000838756">
    <property type="component" value="Unassembled WGS sequence"/>
</dbReference>
<accession>A0A8S4R8E2</accession>
<dbReference type="EMBL" id="CAKXAJ010024927">
    <property type="protein sequence ID" value="CAH2232942.1"/>
    <property type="molecule type" value="Genomic_DNA"/>
</dbReference>
<dbReference type="AlphaFoldDB" id="A0A8S4R8E2"/>
<evidence type="ECO:0000313" key="1">
    <source>
        <dbReference type="EMBL" id="CAH2232942.1"/>
    </source>
</evidence>